<evidence type="ECO:0000256" key="1">
    <source>
        <dbReference type="SAM" id="Phobius"/>
    </source>
</evidence>
<evidence type="ECO:0000313" key="3">
    <source>
        <dbReference type="Proteomes" id="UP001055153"/>
    </source>
</evidence>
<protein>
    <submittedName>
        <fullName evidence="2">Uncharacterized protein</fullName>
    </submittedName>
</protein>
<proteinExistence type="predicted"/>
<reference evidence="2" key="2">
    <citation type="submission" date="2021-08" db="EMBL/GenBank/DDBJ databases">
        <authorList>
            <person name="Tani A."/>
            <person name="Ola A."/>
            <person name="Ogura Y."/>
            <person name="Katsura K."/>
            <person name="Hayashi T."/>
        </authorList>
    </citation>
    <scope>NUCLEOTIDE SEQUENCE</scope>
    <source>
        <strain evidence="2">DSM 17168</strain>
    </source>
</reference>
<reference evidence="2" key="1">
    <citation type="journal article" date="2021" name="Front. Microbiol.">
        <title>Comprehensive Comparative Genomics and Phenotyping of Methylobacterium Species.</title>
        <authorList>
            <person name="Alessa O."/>
            <person name="Ogura Y."/>
            <person name="Fujitani Y."/>
            <person name="Takami H."/>
            <person name="Hayashi T."/>
            <person name="Sahin N."/>
            <person name="Tani A."/>
        </authorList>
    </citation>
    <scope>NUCLEOTIDE SEQUENCE</scope>
    <source>
        <strain evidence="2">DSM 17168</strain>
    </source>
</reference>
<keyword evidence="3" id="KW-1185">Reference proteome</keyword>
<comment type="caution">
    <text evidence="2">The sequence shown here is derived from an EMBL/GenBank/DDBJ whole genome shotgun (WGS) entry which is preliminary data.</text>
</comment>
<accession>A0ABQ4SAY9</accession>
<keyword evidence="1" id="KW-0812">Transmembrane</keyword>
<keyword evidence="1" id="KW-1133">Transmembrane helix</keyword>
<gene>
    <name evidence="2" type="ORF">GMJLKIPL_2193</name>
</gene>
<dbReference type="RefSeq" id="WP_238235147.1">
    <property type="nucleotide sequence ID" value="NZ_BPQQ01000022.1"/>
</dbReference>
<dbReference type="EMBL" id="BPQQ01000022">
    <property type="protein sequence ID" value="GJE00272.1"/>
    <property type="molecule type" value="Genomic_DNA"/>
</dbReference>
<organism evidence="2 3">
    <name type="scientific">Methylobacterium isbiliense</name>
    <dbReference type="NCBI Taxonomy" id="315478"/>
    <lineage>
        <taxon>Bacteria</taxon>
        <taxon>Pseudomonadati</taxon>
        <taxon>Pseudomonadota</taxon>
        <taxon>Alphaproteobacteria</taxon>
        <taxon>Hyphomicrobiales</taxon>
        <taxon>Methylobacteriaceae</taxon>
        <taxon>Methylobacterium</taxon>
    </lineage>
</organism>
<evidence type="ECO:0000313" key="2">
    <source>
        <dbReference type="EMBL" id="GJE00272.1"/>
    </source>
</evidence>
<feature type="transmembrane region" description="Helical" evidence="1">
    <location>
        <begin position="12"/>
        <end position="32"/>
    </location>
</feature>
<sequence>MTTRPKQHPLLAITYPVVLLTGALVVGSWLLAGPTEAEAVTVADLGEP</sequence>
<dbReference type="Proteomes" id="UP001055153">
    <property type="component" value="Unassembled WGS sequence"/>
</dbReference>
<keyword evidence="1" id="KW-0472">Membrane</keyword>
<name>A0ABQ4SAY9_9HYPH</name>